<evidence type="ECO:0000256" key="8">
    <source>
        <dbReference type="RuleBase" id="RU004506"/>
    </source>
</evidence>
<dbReference type="InterPro" id="IPR000192">
    <property type="entry name" value="Aminotrans_V_dom"/>
</dbReference>
<organism evidence="10 11">
    <name type="scientific">Lutibacter agarilyticus</name>
    <dbReference type="NCBI Taxonomy" id="1109740"/>
    <lineage>
        <taxon>Bacteria</taxon>
        <taxon>Pseudomonadati</taxon>
        <taxon>Bacteroidota</taxon>
        <taxon>Flavobacteriia</taxon>
        <taxon>Flavobacteriales</taxon>
        <taxon>Flavobacteriaceae</taxon>
        <taxon>Lutibacter</taxon>
    </lineage>
</organism>
<keyword evidence="11" id="KW-1185">Reference proteome</keyword>
<comment type="cofactor">
    <cofactor evidence="1 7">
        <name>pyridoxal 5'-phosphate</name>
        <dbReference type="ChEBI" id="CHEBI:597326"/>
    </cofactor>
</comment>
<dbReference type="AlphaFoldDB" id="A0A238W6M1"/>
<name>A0A238W6M1_9FLAO</name>
<evidence type="ECO:0000313" key="11">
    <source>
        <dbReference type="Proteomes" id="UP000198384"/>
    </source>
</evidence>
<gene>
    <name evidence="10" type="ORF">SAMN06265371_102480</name>
</gene>
<evidence type="ECO:0000256" key="2">
    <source>
        <dbReference type="ARBA" id="ARBA00010447"/>
    </source>
</evidence>
<dbReference type="SUPFAM" id="SSF53383">
    <property type="entry name" value="PLP-dependent transferases"/>
    <property type="match status" value="1"/>
</dbReference>
<proteinExistence type="inferred from homology"/>
<feature type="domain" description="Aminotransferase class V" evidence="9">
    <location>
        <begin position="24"/>
        <end position="392"/>
    </location>
</feature>
<dbReference type="Gene3D" id="3.40.640.10">
    <property type="entry name" value="Type I PLP-dependent aspartate aminotransferase-like (Major domain)"/>
    <property type="match status" value="1"/>
</dbReference>
<dbReference type="Proteomes" id="UP000198384">
    <property type="component" value="Unassembled WGS sequence"/>
</dbReference>
<dbReference type="GO" id="GO:0031071">
    <property type="term" value="F:cysteine desulfurase activity"/>
    <property type="evidence" value="ECO:0007669"/>
    <property type="project" value="UniProtKB-UniRule"/>
</dbReference>
<keyword evidence="4 8" id="KW-0808">Transferase</keyword>
<evidence type="ECO:0000256" key="1">
    <source>
        <dbReference type="ARBA" id="ARBA00001933"/>
    </source>
</evidence>
<dbReference type="InterPro" id="IPR020578">
    <property type="entry name" value="Aminotrans_V_PyrdxlP_BS"/>
</dbReference>
<comment type="similarity">
    <text evidence="2 8">Belongs to the class-V pyridoxal-phosphate-dependent aminotransferase family. Csd subfamily.</text>
</comment>
<evidence type="ECO:0000256" key="5">
    <source>
        <dbReference type="ARBA" id="ARBA00022898"/>
    </source>
</evidence>
<dbReference type="InterPro" id="IPR015422">
    <property type="entry name" value="PyrdxlP-dep_Trfase_small"/>
</dbReference>
<comment type="function">
    <text evidence="8">Catalyzes the removal of elemental sulfur and selenium atoms from L-cysteine, L-cystine, L-selenocysteine, and L-selenocystine to produce L-alanine.</text>
</comment>
<evidence type="ECO:0000313" key="10">
    <source>
        <dbReference type="EMBL" id="SNR42190.1"/>
    </source>
</evidence>
<comment type="catalytic activity">
    <reaction evidence="6 8">
        <text>(sulfur carrier)-H + L-cysteine = (sulfur carrier)-SH + L-alanine</text>
        <dbReference type="Rhea" id="RHEA:43892"/>
        <dbReference type="Rhea" id="RHEA-COMP:14737"/>
        <dbReference type="Rhea" id="RHEA-COMP:14739"/>
        <dbReference type="ChEBI" id="CHEBI:29917"/>
        <dbReference type="ChEBI" id="CHEBI:35235"/>
        <dbReference type="ChEBI" id="CHEBI:57972"/>
        <dbReference type="ChEBI" id="CHEBI:64428"/>
        <dbReference type="EC" id="2.8.1.7"/>
    </reaction>
</comment>
<dbReference type="PANTHER" id="PTHR43586:SF8">
    <property type="entry name" value="CYSTEINE DESULFURASE 1, CHLOROPLASTIC"/>
    <property type="match status" value="1"/>
</dbReference>
<protein>
    <recommendedName>
        <fullName evidence="3 8">Cysteine desulfurase</fullName>
        <ecNumber evidence="3 8">2.8.1.7</ecNumber>
    </recommendedName>
</protein>
<dbReference type="PROSITE" id="PS00595">
    <property type="entry name" value="AA_TRANSFER_CLASS_5"/>
    <property type="match status" value="1"/>
</dbReference>
<dbReference type="Pfam" id="PF00266">
    <property type="entry name" value="Aminotran_5"/>
    <property type="match status" value="1"/>
</dbReference>
<evidence type="ECO:0000256" key="6">
    <source>
        <dbReference type="ARBA" id="ARBA00050776"/>
    </source>
</evidence>
<dbReference type="OrthoDB" id="9804366at2"/>
<accession>A0A238W6M1</accession>
<dbReference type="RefSeq" id="WP_089380653.1">
    <property type="nucleotide sequence ID" value="NZ_FZNT01000002.1"/>
</dbReference>
<keyword evidence="5 8" id="KW-0663">Pyridoxal phosphate</keyword>
<evidence type="ECO:0000256" key="4">
    <source>
        <dbReference type="ARBA" id="ARBA00022679"/>
    </source>
</evidence>
<evidence type="ECO:0000259" key="9">
    <source>
        <dbReference type="Pfam" id="PF00266"/>
    </source>
</evidence>
<evidence type="ECO:0000256" key="7">
    <source>
        <dbReference type="RuleBase" id="RU004504"/>
    </source>
</evidence>
<dbReference type="CDD" id="cd06453">
    <property type="entry name" value="SufS_like"/>
    <property type="match status" value="1"/>
</dbReference>
<dbReference type="InterPro" id="IPR015424">
    <property type="entry name" value="PyrdxlP-dep_Trfase"/>
</dbReference>
<dbReference type="EMBL" id="FZNT01000002">
    <property type="protein sequence ID" value="SNR42190.1"/>
    <property type="molecule type" value="Genomic_DNA"/>
</dbReference>
<dbReference type="GO" id="GO:0016829">
    <property type="term" value="F:lyase activity"/>
    <property type="evidence" value="ECO:0007669"/>
    <property type="project" value="UniProtKB-KW"/>
</dbReference>
<dbReference type="InterPro" id="IPR010970">
    <property type="entry name" value="Cys_dSase_SufS"/>
</dbReference>
<dbReference type="NCBIfam" id="TIGR01979">
    <property type="entry name" value="sufS"/>
    <property type="match status" value="1"/>
</dbReference>
<sequence length="404" mass="44509">MIDIDKIRADFPILKEKVNGKPLVYLDNAATSQKPQVVIDSIVNYYTTINSNIHRGVHTLSQVATDAYEEARLKLQQHFNAKKSYEIILTAGTTHSINIVATGFTSLLNKGDEIIVSTMEHHSNIVPWQMLCERTGAILKVIPMNYEGELLMDAYDELLSEKTKLVFLNHVSNALGTINPIQEIIDKAHAVGAAVLIDGAQSCPHLKPDVQALNVDFYVASAHKLCGPTGVGILYGKEEWLNKLPPYQGGGEMIKQVTFEKTTYADLPHKFEAGTPNIAGGIAFGVAIDYMNEIGFDNIAAYENELLAYATKKLLQIEGLKIYGTAKNKTSVISFNIGDIHPFDIGSIIDKLGIAVRTGHHCAQPIMAFYNIPGTVRASFSFYNTFEEIDALYDALVRAKMMLS</sequence>
<dbReference type="InterPro" id="IPR015421">
    <property type="entry name" value="PyrdxlP-dep_Trfase_major"/>
</dbReference>
<dbReference type="EC" id="2.8.1.7" evidence="3 8"/>
<keyword evidence="10" id="KW-0456">Lyase</keyword>
<evidence type="ECO:0000256" key="3">
    <source>
        <dbReference type="ARBA" id="ARBA00012239"/>
    </source>
</evidence>
<dbReference type="GO" id="GO:0030170">
    <property type="term" value="F:pyridoxal phosphate binding"/>
    <property type="evidence" value="ECO:0007669"/>
    <property type="project" value="UniProtKB-UniRule"/>
</dbReference>
<dbReference type="GO" id="GO:0006534">
    <property type="term" value="P:cysteine metabolic process"/>
    <property type="evidence" value="ECO:0007669"/>
    <property type="project" value="UniProtKB-UniRule"/>
</dbReference>
<dbReference type="Gene3D" id="3.90.1150.10">
    <property type="entry name" value="Aspartate Aminotransferase, domain 1"/>
    <property type="match status" value="1"/>
</dbReference>
<dbReference type="PANTHER" id="PTHR43586">
    <property type="entry name" value="CYSTEINE DESULFURASE"/>
    <property type="match status" value="1"/>
</dbReference>
<reference evidence="10 11" key="1">
    <citation type="submission" date="2017-06" db="EMBL/GenBank/DDBJ databases">
        <authorList>
            <person name="Kim H.J."/>
            <person name="Triplett B.A."/>
        </authorList>
    </citation>
    <scope>NUCLEOTIDE SEQUENCE [LARGE SCALE GENOMIC DNA]</scope>
    <source>
        <strain evidence="10 11">DSM 29150</strain>
    </source>
</reference>